<sequence>MSELKLKLKLKYKNKKTKKVKEELKEIKPLNLIDVYMVMSLNIFPNKNIKIKNIKEG</sequence>
<comment type="caution">
    <text evidence="1">The sequence shown here is derived from an EMBL/GenBank/DDBJ whole genome shotgun (WGS) entry which is preliminary data.</text>
</comment>
<dbReference type="AlphaFoldDB" id="X1JBS5"/>
<evidence type="ECO:0000313" key="1">
    <source>
        <dbReference type="EMBL" id="GAH91427.1"/>
    </source>
</evidence>
<proteinExistence type="predicted"/>
<reference evidence="1" key="1">
    <citation type="journal article" date="2014" name="Front. Microbiol.">
        <title>High frequency of phylogenetically diverse reductive dehalogenase-homologous genes in deep subseafloor sedimentary metagenomes.</title>
        <authorList>
            <person name="Kawai M."/>
            <person name="Futagami T."/>
            <person name="Toyoda A."/>
            <person name="Takaki Y."/>
            <person name="Nishi S."/>
            <person name="Hori S."/>
            <person name="Arai W."/>
            <person name="Tsubouchi T."/>
            <person name="Morono Y."/>
            <person name="Uchiyama I."/>
            <person name="Ito T."/>
            <person name="Fujiyama A."/>
            <person name="Inagaki F."/>
            <person name="Takami H."/>
        </authorList>
    </citation>
    <scope>NUCLEOTIDE SEQUENCE</scope>
    <source>
        <strain evidence="1">Expedition CK06-06</strain>
    </source>
</reference>
<name>X1JBS5_9ZZZZ</name>
<protein>
    <submittedName>
        <fullName evidence="1">Uncharacterized protein</fullName>
    </submittedName>
</protein>
<accession>X1JBS5</accession>
<dbReference type="EMBL" id="BARV01000007">
    <property type="protein sequence ID" value="GAH91427.1"/>
    <property type="molecule type" value="Genomic_DNA"/>
</dbReference>
<gene>
    <name evidence="1" type="ORF">S06H3_00041</name>
</gene>
<organism evidence="1">
    <name type="scientific">marine sediment metagenome</name>
    <dbReference type="NCBI Taxonomy" id="412755"/>
    <lineage>
        <taxon>unclassified sequences</taxon>
        <taxon>metagenomes</taxon>
        <taxon>ecological metagenomes</taxon>
    </lineage>
</organism>